<dbReference type="AlphaFoldDB" id="W0HL94"/>
<feature type="domain" description="HTH marR-type" evidence="4">
    <location>
        <begin position="5"/>
        <end position="140"/>
    </location>
</feature>
<keyword evidence="3" id="KW-0804">Transcription</keyword>
<dbReference type="PATRIC" id="fig|2342.5.peg.3429"/>
<dbReference type="PANTHER" id="PTHR33164">
    <property type="entry name" value="TRANSCRIPTIONAL REGULATOR, MARR FAMILY"/>
    <property type="match status" value="1"/>
</dbReference>
<dbReference type="Pfam" id="PF01047">
    <property type="entry name" value="MarR"/>
    <property type="match status" value="1"/>
</dbReference>
<dbReference type="EMBL" id="CP006568">
    <property type="protein sequence ID" value="AHF74594.1"/>
    <property type="molecule type" value="Genomic_DNA"/>
</dbReference>
<dbReference type="PRINTS" id="PR00598">
    <property type="entry name" value="HTHMARR"/>
</dbReference>
<dbReference type="PROSITE" id="PS50995">
    <property type="entry name" value="HTH_MARR_2"/>
    <property type="match status" value="1"/>
</dbReference>
<dbReference type="Proteomes" id="UP000019025">
    <property type="component" value="Chromosome"/>
</dbReference>
<evidence type="ECO:0000256" key="2">
    <source>
        <dbReference type="ARBA" id="ARBA00023125"/>
    </source>
</evidence>
<reference evidence="5 6" key="1">
    <citation type="journal article" date="2014" name="Genome Biol. Evol.">
        <title>Genome degeneration and adaptation in a nascent stage of symbiosis.</title>
        <authorList>
            <person name="Oakeson K.F."/>
            <person name="Gil R."/>
            <person name="Clayton A.L."/>
            <person name="Dunn D.M."/>
            <person name="von Niederhausern A.C."/>
            <person name="Hamil C."/>
            <person name="Aoyagi A."/>
            <person name="Duval B."/>
            <person name="Baca A."/>
            <person name="Silva F.J."/>
            <person name="Vallier A."/>
            <person name="Jackson D.G."/>
            <person name="Latorre A."/>
            <person name="Weiss R.B."/>
            <person name="Heddi A."/>
            <person name="Moya A."/>
            <person name="Dale C."/>
        </authorList>
    </citation>
    <scope>NUCLEOTIDE SEQUENCE [LARGE SCALE GENOMIC DNA]</scope>
    <source>
        <strain evidence="6">none</strain>
    </source>
</reference>
<dbReference type="Gene3D" id="1.10.10.10">
    <property type="entry name" value="Winged helix-like DNA-binding domain superfamily/Winged helix DNA-binding domain"/>
    <property type="match status" value="1"/>
</dbReference>
<gene>
    <name evidence="5" type="ORF">SOPEG_3164</name>
</gene>
<keyword evidence="2" id="KW-0238">DNA-binding</keyword>
<dbReference type="InterPro" id="IPR036388">
    <property type="entry name" value="WH-like_DNA-bd_sf"/>
</dbReference>
<dbReference type="SMART" id="SM00347">
    <property type="entry name" value="HTH_MARR"/>
    <property type="match status" value="1"/>
</dbReference>
<dbReference type="GO" id="GO:0003677">
    <property type="term" value="F:DNA binding"/>
    <property type="evidence" value="ECO:0007669"/>
    <property type="project" value="UniProtKB-KW"/>
</dbReference>
<dbReference type="KEGG" id="pes:SOPEG_3164"/>
<evidence type="ECO:0000256" key="3">
    <source>
        <dbReference type="ARBA" id="ARBA00023163"/>
    </source>
</evidence>
<dbReference type="STRING" id="2342.SOPEG_3164"/>
<organism evidence="5 6">
    <name type="scientific">Candidatus Sodalis pierantonii str. SOPE</name>
    <dbReference type="NCBI Taxonomy" id="2342"/>
    <lineage>
        <taxon>Bacteria</taxon>
        <taxon>Pseudomonadati</taxon>
        <taxon>Pseudomonadota</taxon>
        <taxon>Gammaproteobacteria</taxon>
        <taxon>Enterobacterales</taxon>
        <taxon>Bruguierivoracaceae</taxon>
        <taxon>Sodalis</taxon>
    </lineage>
</organism>
<evidence type="ECO:0000259" key="4">
    <source>
        <dbReference type="PROSITE" id="PS50995"/>
    </source>
</evidence>
<dbReference type="InterPro" id="IPR039422">
    <property type="entry name" value="MarR/SlyA-like"/>
</dbReference>
<evidence type="ECO:0000256" key="1">
    <source>
        <dbReference type="ARBA" id="ARBA00023015"/>
    </source>
</evidence>
<evidence type="ECO:0000313" key="5">
    <source>
        <dbReference type="EMBL" id="AHF74594.1"/>
    </source>
</evidence>
<dbReference type="RefSeq" id="WP_025246265.1">
    <property type="nucleotide sequence ID" value="NZ_CP006568.1"/>
</dbReference>
<dbReference type="eggNOG" id="COG1846">
    <property type="taxonomic scope" value="Bacteria"/>
</dbReference>
<sequence length="147" mass="16735">MKSHNAHFPRLLHRTAHAWRLAIDNRLKETGLSLASWVAVSAIADAEQTQPWTQKQLAAFLGLETASLVPLLHRLEQQNLIRRETPVADKRQKLLLTTPQGKALYRQVKIEADALRNELLSYVSEPDLDTTWRVLDTLLQAAEAKQR</sequence>
<name>W0HL94_9GAMM</name>
<dbReference type="PANTHER" id="PTHR33164:SF64">
    <property type="entry name" value="TRANSCRIPTIONAL REGULATOR SLYA"/>
    <property type="match status" value="1"/>
</dbReference>
<keyword evidence="6" id="KW-1185">Reference proteome</keyword>
<dbReference type="HOGENOM" id="CLU_083287_18_2_6"/>
<dbReference type="GO" id="GO:0003700">
    <property type="term" value="F:DNA-binding transcription factor activity"/>
    <property type="evidence" value="ECO:0007669"/>
    <property type="project" value="InterPro"/>
</dbReference>
<dbReference type="SUPFAM" id="SSF46785">
    <property type="entry name" value="Winged helix' DNA-binding domain"/>
    <property type="match status" value="1"/>
</dbReference>
<evidence type="ECO:0000313" key="6">
    <source>
        <dbReference type="Proteomes" id="UP000019025"/>
    </source>
</evidence>
<dbReference type="GO" id="GO:0006950">
    <property type="term" value="P:response to stress"/>
    <property type="evidence" value="ECO:0007669"/>
    <property type="project" value="TreeGrafter"/>
</dbReference>
<dbReference type="InterPro" id="IPR036390">
    <property type="entry name" value="WH_DNA-bd_sf"/>
</dbReference>
<accession>W0HL94</accession>
<proteinExistence type="predicted"/>
<protein>
    <submittedName>
        <fullName evidence="5">Transcriptional regulator, MarR family protein</fullName>
    </submittedName>
</protein>
<dbReference type="InterPro" id="IPR000835">
    <property type="entry name" value="HTH_MarR-typ"/>
</dbReference>
<keyword evidence="1" id="KW-0805">Transcription regulation</keyword>